<dbReference type="EnsemblMetazoa" id="XM_022814458">
    <property type="protein sequence ID" value="XP_022670193"/>
    <property type="gene ID" value="LOC111254029"/>
</dbReference>
<evidence type="ECO:0000259" key="2">
    <source>
        <dbReference type="SMART" id="SM00355"/>
    </source>
</evidence>
<dbReference type="Proteomes" id="UP000594260">
    <property type="component" value="Unplaced"/>
</dbReference>
<feature type="compositionally biased region" description="Polar residues" evidence="1">
    <location>
        <begin position="66"/>
        <end position="76"/>
    </location>
</feature>
<dbReference type="RefSeq" id="XP_022670195.1">
    <property type="nucleotide sequence ID" value="XM_022814460.1"/>
</dbReference>
<feature type="compositionally biased region" description="Low complexity" evidence="1">
    <location>
        <begin position="95"/>
        <end position="104"/>
    </location>
</feature>
<sequence length="210" mass="22718">MSSSLPHVYGRIKLEEDAFISCHHCDFTSYTFKGFSLHLRKVHGMSLTGKPPRRNKPRPPKATASIEGTTSENNTVAPGPLPVTGLQQLANTMNSSTSSTSSSSVIPEAAVEAGSQGPVEPSMADACVPAASVHVVSQQEEMIKRLVAKREAARVRRAVRRGLRMRPSYGDGSSGVLPGHIEVSFACDRCNFTATNRKDFQTHVTQRSCH</sequence>
<dbReference type="EnsemblMetazoa" id="XM_022814460">
    <property type="protein sequence ID" value="XP_022670195"/>
    <property type="gene ID" value="LOC111254029"/>
</dbReference>
<dbReference type="KEGG" id="vde:111254029"/>
<dbReference type="EnsemblMetazoa" id="XM_022814461">
    <property type="protein sequence ID" value="XP_022670196"/>
    <property type="gene ID" value="LOC111254029"/>
</dbReference>
<feature type="compositionally biased region" description="Polar residues" evidence="1">
    <location>
        <begin position="85"/>
        <end position="94"/>
    </location>
</feature>
<feature type="region of interest" description="Disordered" evidence="1">
    <location>
        <begin position="45"/>
        <end position="118"/>
    </location>
</feature>
<dbReference type="SMART" id="SM00355">
    <property type="entry name" value="ZnF_C2H2"/>
    <property type="match status" value="2"/>
</dbReference>
<organism evidence="3 4">
    <name type="scientific">Varroa destructor</name>
    <name type="common">Honeybee mite</name>
    <dbReference type="NCBI Taxonomy" id="109461"/>
    <lineage>
        <taxon>Eukaryota</taxon>
        <taxon>Metazoa</taxon>
        <taxon>Ecdysozoa</taxon>
        <taxon>Arthropoda</taxon>
        <taxon>Chelicerata</taxon>
        <taxon>Arachnida</taxon>
        <taxon>Acari</taxon>
        <taxon>Parasitiformes</taxon>
        <taxon>Mesostigmata</taxon>
        <taxon>Gamasina</taxon>
        <taxon>Dermanyssoidea</taxon>
        <taxon>Varroidae</taxon>
        <taxon>Varroa</taxon>
    </lineage>
</organism>
<protein>
    <recommendedName>
        <fullName evidence="2">C2H2-type domain-containing protein</fullName>
    </recommendedName>
</protein>
<reference evidence="3" key="1">
    <citation type="submission" date="2021-01" db="UniProtKB">
        <authorList>
            <consortium name="EnsemblMetazoa"/>
        </authorList>
    </citation>
    <scope>IDENTIFICATION</scope>
</reference>
<dbReference type="AlphaFoldDB" id="A0A7M7KWZ4"/>
<dbReference type="InParanoid" id="A0A7M7KWZ4"/>
<proteinExistence type="predicted"/>
<dbReference type="EnsemblMetazoa" id="XM_022814459">
    <property type="protein sequence ID" value="XP_022670194"/>
    <property type="gene ID" value="LOC111254029"/>
</dbReference>
<keyword evidence="4" id="KW-1185">Reference proteome</keyword>
<dbReference type="InterPro" id="IPR013087">
    <property type="entry name" value="Znf_C2H2_type"/>
</dbReference>
<feature type="domain" description="C2H2-type" evidence="2">
    <location>
        <begin position="20"/>
        <end position="43"/>
    </location>
</feature>
<dbReference type="RefSeq" id="XP_022670193.1">
    <property type="nucleotide sequence ID" value="XM_022814458.1"/>
</dbReference>
<dbReference type="RefSeq" id="XP_022670196.1">
    <property type="nucleotide sequence ID" value="XM_022814461.1"/>
</dbReference>
<dbReference type="RefSeq" id="XP_022670197.1">
    <property type="nucleotide sequence ID" value="XM_022814462.1"/>
</dbReference>
<evidence type="ECO:0000313" key="3">
    <source>
        <dbReference type="EnsemblMetazoa" id="XP_022670196"/>
    </source>
</evidence>
<dbReference type="RefSeq" id="XP_022670194.1">
    <property type="nucleotide sequence ID" value="XM_022814459.1"/>
</dbReference>
<feature type="domain" description="C2H2-type" evidence="2">
    <location>
        <begin position="185"/>
        <end position="210"/>
    </location>
</feature>
<accession>A0A7M7KWZ4</accession>
<dbReference type="GeneID" id="111254029"/>
<dbReference type="OrthoDB" id="10543522at2759"/>
<evidence type="ECO:0000256" key="1">
    <source>
        <dbReference type="SAM" id="MobiDB-lite"/>
    </source>
</evidence>
<name>A0A7M7KWZ4_VARDE</name>
<evidence type="ECO:0000313" key="4">
    <source>
        <dbReference type="Proteomes" id="UP000594260"/>
    </source>
</evidence>
<dbReference type="EnsemblMetazoa" id="XM_022814462">
    <property type="protein sequence ID" value="XP_022670197"/>
    <property type="gene ID" value="LOC111254029"/>
</dbReference>